<dbReference type="PRINTS" id="PR00385">
    <property type="entry name" value="P450"/>
</dbReference>
<keyword evidence="5" id="KW-0349">Heme</keyword>
<dbReference type="Pfam" id="PF00067">
    <property type="entry name" value="p450"/>
    <property type="match status" value="1"/>
</dbReference>
<dbReference type="InterPro" id="IPR036396">
    <property type="entry name" value="Cyt_P450_sf"/>
</dbReference>
<gene>
    <name evidence="7" type="ORF">CSSPJE1EN1_LOCUS11046</name>
</gene>
<feature type="transmembrane region" description="Helical" evidence="6">
    <location>
        <begin position="6"/>
        <end position="23"/>
    </location>
</feature>
<protein>
    <recommendedName>
        <fullName evidence="9">Cytochrome P450</fullName>
    </recommendedName>
</protein>
<evidence type="ECO:0000313" key="7">
    <source>
        <dbReference type="EMBL" id="CAK9265568.1"/>
    </source>
</evidence>
<dbReference type="PANTHER" id="PTHR47944">
    <property type="entry name" value="CYTOCHROME P450 98A9"/>
    <property type="match status" value="1"/>
</dbReference>
<keyword evidence="2 5" id="KW-0479">Metal-binding</keyword>
<evidence type="ECO:0000256" key="3">
    <source>
        <dbReference type="ARBA" id="ARBA00023002"/>
    </source>
</evidence>
<accession>A0ABP0WFD1</accession>
<evidence type="ECO:0000313" key="8">
    <source>
        <dbReference type="Proteomes" id="UP001497444"/>
    </source>
</evidence>
<name>A0ABP0WFD1_9BRYO</name>
<dbReference type="InterPro" id="IPR002401">
    <property type="entry name" value="Cyt_P450_E_grp-I"/>
</dbReference>
<sequence>MEFVFNSWFGILILVAINLFFYLKWLVPKVASRPPGPPCWPIVGSLFYLSKIPHRSMENLAKKYGPIMYLRLGCLDHIIVSNADMAMEVLKIHDGDFASRPRMLAGKYAGFDWSSIGFSEYGDHWRLLCKICATKLFTQERLNSFQHGRQHEMACMVENIAKCSQGGKFVEMRPILLQLTRNNICRMLFGERPQKSNDILGNDFDDYFKSFSEMVTVVGKFNLSELIPILKPFDLQGLERHMKRLKIRIDNSLSNILKEYRKGNKTIVDSTMANFVEILLNLDKKLDDKSIMGVLSDMLEGGTSTSAFTMEWALLELILHPKIMKRAQEELDRVVGKNRRVFESDLPNLPYLQAIIKENFRLHPVVPLAVPHLTSKDTQILNYKIPANTIVLVNVWAIGHDPKVWKRPLEFDPDRVFGLDINVGGSNYNLLPFGSGRRRCPGLDLAQLMVQCGLATILHAFDWSLKPNVKLEDMNMMEDVGATSPLVEPLIVVAKPRLPIEIYKW</sequence>
<evidence type="ECO:0008006" key="9">
    <source>
        <dbReference type="Google" id="ProtNLM"/>
    </source>
</evidence>
<proteinExistence type="inferred from homology"/>
<organism evidence="7 8">
    <name type="scientific">Sphagnum jensenii</name>
    <dbReference type="NCBI Taxonomy" id="128206"/>
    <lineage>
        <taxon>Eukaryota</taxon>
        <taxon>Viridiplantae</taxon>
        <taxon>Streptophyta</taxon>
        <taxon>Embryophyta</taxon>
        <taxon>Bryophyta</taxon>
        <taxon>Sphagnophytina</taxon>
        <taxon>Sphagnopsida</taxon>
        <taxon>Sphagnales</taxon>
        <taxon>Sphagnaceae</taxon>
        <taxon>Sphagnum</taxon>
    </lineage>
</organism>
<dbReference type="PANTHER" id="PTHR47944:SF4">
    <property type="entry name" value="OS09G0441700 PROTEIN"/>
    <property type="match status" value="1"/>
</dbReference>
<evidence type="ECO:0000256" key="5">
    <source>
        <dbReference type="RuleBase" id="RU000461"/>
    </source>
</evidence>
<keyword evidence="6" id="KW-0472">Membrane</keyword>
<dbReference type="PRINTS" id="PR00463">
    <property type="entry name" value="EP450I"/>
</dbReference>
<comment type="similarity">
    <text evidence="1 5">Belongs to the cytochrome P450 family.</text>
</comment>
<evidence type="ECO:0000256" key="2">
    <source>
        <dbReference type="ARBA" id="ARBA00022723"/>
    </source>
</evidence>
<dbReference type="EMBL" id="OZ020112">
    <property type="protein sequence ID" value="CAK9265568.1"/>
    <property type="molecule type" value="Genomic_DNA"/>
</dbReference>
<dbReference type="Gene3D" id="1.10.630.10">
    <property type="entry name" value="Cytochrome P450"/>
    <property type="match status" value="1"/>
</dbReference>
<dbReference type="InterPro" id="IPR001128">
    <property type="entry name" value="Cyt_P450"/>
</dbReference>
<keyword evidence="5" id="KW-0503">Monooxygenase</keyword>
<evidence type="ECO:0000256" key="4">
    <source>
        <dbReference type="ARBA" id="ARBA00023004"/>
    </source>
</evidence>
<evidence type="ECO:0000256" key="1">
    <source>
        <dbReference type="ARBA" id="ARBA00010617"/>
    </source>
</evidence>
<keyword evidence="6" id="KW-1133">Transmembrane helix</keyword>
<reference evidence="7" key="1">
    <citation type="submission" date="2024-02" db="EMBL/GenBank/DDBJ databases">
        <authorList>
            <consortium name="ELIXIR-Norway"/>
            <consortium name="Elixir Norway"/>
        </authorList>
    </citation>
    <scope>NUCLEOTIDE SEQUENCE</scope>
</reference>
<dbReference type="SUPFAM" id="SSF48264">
    <property type="entry name" value="Cytochrome P450"/>
    <property type="match status" value="1"/>
</dbReference>
<keyword evidence="8" id="KW-1185">Reference proteome</keyword>
<keyword evidence="6" id="KW-0812">Transmembrane</keyword>
<keyword evidence="3 5" id="KW-0560">Oxidoreductase</keyword>
<dbReference type="PROSITE" id="PS00086">
    <property type="entry name" value="CYTOCHROME_P450"/>
    <property type="match status" value="1"/>
</dbReference>
<keyword evidence="4 5" id="KW-0408">Iron</keyword>
<dbReference type="CDD" id="cd20618">
    <property type="entry name" value="CYP71_clan"/>
    <property type="match status" value="1"/>
</dbReference>
<dbReference type="Proteomes" id="UP001497444">
    <property type="component" value="Chromosome 17"/>
</dbReference>
<evidence type="ECO:0000256" key="6">
    <source>
        <dbReference type="SAM" id="Phobius"/>
    </source>
</evidence>
<dbReference type="InterPro" id="IPR017972">
    <property type="entry name" value="Cyt_P450_CS"/>
</dbReference>